<dbReference type="AlphaFoldDB" id="A0AAD9PRW5"/>
<proteinExistence type="predicted"/>
<evidence type="ECO:0000313" key="3">
    <source>
        <dbReference type="EMBL" id="KAK2547884.1"/>
    </source>
</evidence>
<feature type="compositionally biased region" description="Polar residues" evidence="1">
    <location>
        <begin position="92"/>
        <end position="106"/>
    </location>
</feature>
<dbReference type="GO" id="GO:0042393">
    <property type="term" value="F:histone binding"/>
    <property type="evidence" value="ECO:0007669"/>
    <property type="project" value="TreeGrafter"/>
</dbReference>
<dbReference type="PANTHER" id="PTHR12706">
    <property type="entry name" value="STRAWBERRY NOTCH-RELATED"/>
    <property type="match status" value="1"/>
</dbReference>
<keyword evidence="2" id="KW-1133">Transmembrane helix</keyword>
<accession>A0AAD9PRW5</accession>
<feature type="transmembrane region" description="Helical" evidence="2">
    <location>
        <begin position="12"/>
        <end position="32"/>
    </location>
</feature>
<dbReference type="InterPro" id="IPR026741">
    <property type="entry name" value="SNO"/>
</dbReference>
<gene>
    <name evidence="3" type="ORF">P5673_032064</name>
</gene>
<reference evidence="3" key="2">
    <citation type="journal article" date="2023" name="Science">
        <title>Genomic signatures of disease resistance in endangered staghorn corals.</title>
        <authorList>
            <person name="Vollmer S.V."/>
            <person name="Selwyn J.D."/>
            <person name="Despard B.A."/>
            <person name="Roesel C.L."/>
        </authorList>
    </citation>
    <scope>NUCLEOTIDE SEQUENCE</scope>
    <source>
        <strain evidence="3">K2</strain>
    </source>
</reference>
<keyword evidence="2" id="KW-0472">Membrane</keyword>
<protein>
    <submittedName>
        <fullName evidence="3">Protein strawberry notch-like protein 1</fullName>
    </submittedName>
</protein>
<sequence>MNLRGDGKKQSFGVVSMVLYFVYIVTLSFLAFQCVIVGLQSTGEARTLEQLEESGGDLTDFVSTAKGVLQSLIKKHFPAPGNKLDELFGFDSGTNGRSSPSSQQLTPVKRKKKVSTSESDSDDSGKGTFSMQDEGLMNTVKEEEILTADSGESTAGEDDFNPFGNSGSEDEDPWLHRKSKKGSRGKSLTGSPDISAADPTSNVLAAAGLKVSNMSWSIPSQQETARQINGINYSRNSPLGHLNKLHHSASAPAFSSLTVSSSNAVDRCRSMKKELLAKVEILGNALPPNTLDKLIHDLG</sequence>
<dbReference type="Proteomes" id="UP001249851">
    <property type="component" value="Unassembled WGS sequence"/>
</dbReference>
<dbReference type="PANTHER" id="PTHR12706:SF30">
    <property type="entry name" value="PROTEIN STRAWBERRY NOTCH-RELATED"/>
    <property type="match status" value="1"/>
</dbReference>
<keyword evidence="2" id="KW-0812">Transmembrane</keyword>
<name>A0AAD9PRW5_ACRCE</name>
<evidence type="ECO:0000256" key="2">
    <source>
        <dbReference type="SAM" id="Phobius"/>
    </source>
</evidence>
<dbReference type="EMBL" id="JARQWQ010000164">
    <property type="protein sequence ID" value="KAK2547884.1"/>
    <property type="molecule type" value="Genomic_DNA"/>
</dbReference>
<comment type="caution">
    <text evidence="3">The sequence shown here is derived from an EMBL/GenBank/DDBJ whole genome shotgun (WGS) entry which is preliminary data.</text>
</comment>
<evidence type="ECO:0000256" key="1">
    <source>
        <dbReference type="SAM" id="MobiDB-lite"/>
    </source>
</evidence>
<keyword evidence="4" id="KW-1185">Reference proteome</keyword>
<dbReference type="GO" id="GO:0031490">
    <property type="term" value="F:chromatin DNA binding"/>
    <property type="evidence" value="ECO:0007669"/>
    <property type="project" value="TreeGrafter"/>
</dbReference>
<dbReference type="GO" id="GO:0006355">
    <property type="term" value="P:regulation of DNA-templated transcription"/>
    <property type="evidence" value="ECO:0007669"/>
    <property type="project" value="InterPro"/>
</dbReference>
<organism evidence="3 4">
    <name type="scientific">Acropora cervicornis</name>
    <name type="common">Staghorn coral</name>
    <dbReference type="NCBI Taxonomy" id="6130"/>
    <lineage>
        <taxon>Eukaryota</taxon>
        <taxon>Metazoa</taxon>
        <taxon>Cnidaria</taxon>
        <taxon>Anthozoa</taxon>
        <taxon>Hexacorallia</taxon>
        <taxon>Scleractinia</taxon>
        <taxon>Astrocoeniina</taxon>
        <taxon>Acroporidae</taxon>
        <taxon>Acropora</taxon>
    </lineage>
</organism>
<evidence type="ECO:0000313" key="4">
    <source>
        <dbReference type="Proteomes" id="UP001249851"/>
    </source>
</evidence>
<feature type="region of interest" description="Disordered" evidence="1">
    <location>
        <begin position="88"/>
        <end position="136"/>
    </location>
</feature>
<reference evidence="3" key="1">
    <citation type="journal article" date="2023" name="G3 (Bethesda)">
        <title>Whole genome assembly and annotation of the endangered Caribbean coral Acropora cervicornis.</title>
        <authorList>
            <person name="Selwyn J.D."/>
            <person name="Vollmer S.V."/>
        </authorList>
    </citation>
    <scope>NUCLEOTIDE SEQUENCE</scope>
    <source>
        <strain evidence="3">K2</strain>
    </source>
</reference>
<dbReference type="GO" id="GO:0005634">
    <property type="term" value="C:nucleus"/>
    <property type="evidence" value="ECO:0007669"/>
    <property type="project" value="TreeGrafter"/>
</dbReference>
<feature type="compositionally biased region" description="Polar residues" evidence="1">
    <location>
        <begin position="188"/>
        <end position="198"/>
    </location>
</feature>
<feature type="region of interest" description="Disordered" evidence="1">
    <location>
        <begin position="148"/>
        <end position="198"/>
    </location>
</feature>